<dbReference type="EMBL" id="JASDAP010000016">
    <property type="protein sequence ID" value="KAK1889617.1"/>
    <property type="molecule type" value="Genomic_DNA"/>
</dbReference>
<evidence type="ECO:0000313" key="3">
    <source>
        <dbReference type="Proteomes" id="UP001228049"/>
    </source>
</evidence>
<protein>
    <submittedName>
        <fullName evidence="2">Xyloglucan 6-xylosyltransferase 3</fullName>
    </submittedName>
</protein>
<accession>A0AAD9BSK2</accession>
<sequence length="71" mass="7693">MLDTLTFLLEKSSSSRTSRSRACCRPPAGSARAGVRSPPPRGCCSAGTFWRSRARSSRTSASTWAKAAWRT</sequence>
<organism evidence="2 3">
    <name type="scientific">Dissostichus eleginoides</name>
    <name type="common">Patagonian toothfish</name>
    <name type="synonym">Dissostichus amissus</name>
    <dbReference type="NCBI Taxonomy" id="100907"/>
    <lineage>
        <taxon>Eukaryota</taxon>
        <taxon>Metazoa</taxon>
        <taxon>Chordata</taxon>
        <taxon>Craniata</taxon>
        <taxon>Vertebrata</taxon>
        <taxon>Euteleostomi</taxon>
        <taxon>Actinopterygii</taxon>
        <taxon>Neopterygii</taxon>
        <taxon>Teleostei</taxon>
        <taxon>Neoteleostei</taxon>
        <taxon>Acanthomorphata</taxon>
        <taxon>Eupercaria</taxon>
        <taxon>Perciformes</taxon>
        <taxon>Notothenioidei</taxon>
        <taxon>Nototheniidae</taxon>
        <taxon>Dissostichus</taxon>
    </lineage>
</organism>
<dbReference type="Proteomes" id="UP001228049">
    <property type="component" value="Unassembled WGS sequence"/>
</dbReference>
<evidence type="ECO:0000256" key="1">
    <source>
        <dbReference type="SAM" id="MobiDB-lite"/>
    </source>
</evidence>
<name>A0AAD9BSK2_DISEL</name>
<evidence type="ECO:0000313" key="2">
    <source>
        <dbReference type="EMBL" id="KAK1889617.1"/>
    </source>
</evidence>
<proteinExistence type="predicted"/>
<keyword evidence="3" id="KW-1185">Reference proteome</keyword>
<comment type="caution">
    <text evidence="2">The sequence shown here is derived from an EMBL/GenBank/DDBJ whole genome shotgun (WGS) entry which is preliminary data.</text>
</comment>
<gene>
    <name evidence="2" type="ORF">KUDE01_014292</name>
</gene>
<reference evidence="2" key="1">
    <citation type="submission" date="2023-04" db="EMBL/GenBank/DDBJ databases">
        <title>Chromosome-level genome of Chaenocephalus aceratus.</title>
        <authorList>
            <person name="Park H."/>
        </authorList>
    </citation>
    <scope>NUCLEOTIDE SEQUENCE</scope>
    <source>
        <strain evidence="2">DE</strain>
        <tissue evidence="2">Muscle</tissue>
    </source>
</reference>
<feature type="region of interest" description="Disordered" evidence="1">
    <location>
        <begin position="12"/>
        <end position="38"/>
    </location>
</feature>
<dbReference type="AlphaFoldDB" id="A0AAD9BSK2"/>
<feature type="compositionally biased region" description="Low complexity" evidence="1">
    <location>
        <begin position="12"/>
        <end position="21"/>
    </location>
</feature>